<gene>
    <name evidence="1" type="primary">Bm13153</name>
    <name evidence="1" type="ORF">BM_BM13153</name>
</gene>
<dbReference type="EMBL" id="CAAKNF010000192">
    <property type="protein sequence ID" value="VIO91276.1"/>
    <property type="molecule type" value="Genomic_DNA"/>
</dbReference>
<protein>
    <submittedName>
        <fullName evidence="3">Bm13153, isoform c</fullName>
    </submittedName>
</protein>
<organism evidence="1">
    <name type="scientific">Brugia malayi</name>
    <name type="common">Filarial nematode worm</name>
    <dbReference type="NCBI Taxonomy" id="6279"/>
    <lineage>
        <taxon>Eukaryota</taxon>
        <taxon>Metazoa</taxon>
        <taxon>Ecdysozoa</taxon>
        <taxon>Nematoda</taxon>
        <taxon>Chromadorea</taxon>
        <taxon>Rhabditida</taxon>
        <taxon>Spirurina</taxon>
        <taxon>Spiruromorpha</taxon>
        <taxon>Filarioidea</taxon>
        <taxon>Onchocercidae</taxon>
        <taxon>Brugia</taxon>
    </lineage>
</organism>
<evidence type="ECO:0000313" key="2">
    <source>
        <dbReference type="Proteomes" id="UP000006672"/>
    </source>
</evidence>
<dbReference type="Proteomes" id="UP000006672">
    <property type="component" value="Unassembled WGS sequence"/>
</dbReference>
<accession>A0A4E9F8K7</accession>
<keyword evidence="2" id="KW-1185">Reference proteome</keyword>
<evidence type="ECO:0000313" key="1">
    <source>
        <dbReference type="EMBL" id="VIO91276.1"/>
    </source>
</evidence>
<reference evidence="3" key="3">
    <citation type="submission" date="2019-12" db="UniProtKB">
        <authorList>
            <consortium name="WormBaseParasite"/>
        </authorList>
    </citation>
    <scope>IDENTIFICATION</scope>
</reference>
<reference evidence="2" key="1">
    <citation type="journal article" date="2007" name="Science">
        <title>Draft genome of the filarial nematode parasite Brugia malayi.</title>
        <authorList>
            <person name="Ghedin E."/>
            <person name="Wang S."/>
            <person name="Spiro D."/>
            <person name="Caler E."/>
            <person name="Zhao Q."/>
            <person name="Crabtree J."/>
            <person name="Allen J.E."/>
            <person name="Delcher A.L."/>
            <person name="Guiliano D.B."/>
            <person name="Miranda-Saavedra D."/>
            <person name="Angiuoli S.V."/>
            <person name="Creasy T."/>
            <person name="Amedeo P."/>
            <person name="Haas B."/>
            <person name="El-Sayed N.M."/>
            <person name="Wortman J.R."/>
            <person name="Feldblyum T."/>
            <person name="Tallon L."/>
            <person name="Schatz M."/>
            <person name="Shumway M."/>
            <person name="Koo H."/>
            <person name="Salzberg S.L."/>
            <person name="Schobel S."/>
            <person name="Pertea M."/>
            <person name="Pop M."/>
            <person name="White O."/>
            <person name="Barton G.J."/>
            <person name="Carlow C.K."/>
            <person name="Crawford M.J."/>
            <person name="Daub J."/>
            <person name="Dimmic M.W."/>
            <person name="Estes C.F."/>
            <person name="Foster J.M."/>
            <person name="Ganatra M."/>
            <person name="Gregory W.F."/>
            <person name="Johnson N.M."/>
            <person name="Jin J."/>
            <person name="Komuniecki R."/>
            <person name="Korf I."/>
            <person name="Kumar S."/>
            <person name="Laney S."/>
            <person name="Li B.W."/>
            <person name="Li W."/>
            <person name="Lindblom T.H."/>
            <person name="Lustigman S."/>
            <person name="Ma D."/>
            <person name="Maina C.V."/>
            <person name="Martin D.M."/>
            <person name="McCarter J.P."/>
            <person name="McReynolds L."/>
            <person name="Mitreva M."/>
            <person name="Nutman T.B."/>
            <person name="Parkinson J."/>
            <person name="Peregrin-Alvarez J.M."/>
            <person name="Poole C."/>
            <person name="Ren Q."/>
            <person name="Saunders L."/>
            <person name="Sluder A.E."/>
            <person name="Smith K."/>
            <person name="Stanke M."/>
            <person name="Unnasch T.R."/>
            <person name="Ware J."/>
            <person name="Wei A.D."/>
            <person name="Weil G."/>
            <person name="Williams D.J."/>
            <person name="Zhang Y."/>
            <person name="Williams S.A."/>
            <person name="Fraser-Liggett C."/>
            <person name="Slatko B."/>
            <person name="Blaxter M.L."/>
            <person name="Scott A.L."/>
        </authorList>
    </citation>
    <scope>NUCLEOTIDE SEQUENCE</scope>
    <source>
        <strain evidence="2">FR3</strain>
    </source>
</reference>
<name>A0A4E9F8K7_BRUMA</name>
<reference evidence="1" key="2">
    <citation type="submission" date="2019-04" db="EMBL/GenBank/DDBJ databases">
        <authorList>
            <person name="Howe K."/>
            <person name="Paulini M."/>
            <person name="Williams G."/>
        </authorList>
    </citation>
    <scope>NUCLEOTIDE SEQUENCE [LARGE SCALE GENOMIC DNA]</scope>
    <source>
        <strain evidence="1">FR3</strain>
    </source>
</reference>
<accession>A0A5S6P9T6</accession>
<dbReference type="AlphaFoldDB" id="A0A4E9F8K7"/>
<sequence>MRQLMSHTIRPCYLIEGLNGYQYRITLVQYRGARSLTDDLIPGQVVVSSRVAFILRSVKTCALIERFVLPICIYTIN</sequence>
<dbReference type="WBParaSite" id="Bm13153.1">
    <property type="protein sequence ID" value="Bm13153.1"/>
    <property type="gene ID" value="WBGene00233414"/>
</dbReference>
<evidence type="ECO:0000313" key="3">
    <source>
        <dbReference type="WBParaSite" id="Bm13153.1"/>
    </source>
</evidence>
<proteinExistence type="predicted"/>